<keyword evidence="1" id="KW-0805">Transcription regulation</keyword>
<dbReference type="Proteomes" id="UP001622594">
    <property type="component" value="Chromosome"/>
</dbReference>
<evidence type="ECO:0000313" key="6">
    <source>
        <dbReference type="EMBL" id="WTR75100.1"/>
    </source>
</evidence>
<dbReference type="InterPro" id="IPR036390">
    <property type="entry name" value="WH_DNA-bd_sf"/>
</dbReference>
<evidence type="ECO:0000313" key="5">
    <source>
        <dbReference type="EMBL" id="WTR67918.1"/>
    </source>
</evidence>
<accession>A0ABZ1L063</accession>
<name>A0ABZ1L063_9ACTN</name>
<dbReference type="PANTHER" id="PTHR33204:SF39">
    <property type="entry name" value="TRANSCRIPTIONAL REGULATORY PROTEIN"/>
    <property type="match status" value="1"/>
</dbReference>
<evidence type="ECO:0000313" key="7">
    <source>
        <dbReference type="Proteomes" id="UP001622594"/>
    </source>
</evidence>
<dbReference type="PROSITE" id="PS51118">
    <property type="entry name" value="HTH_HXLR"/>
    <property type="match status" value="1"/>
</dbReference>
<dbReference type="EMBL" id="CP108188">
    <property type="protein sequence ID" value="WTR67918.1"/>
    <property type="molecule type" value="Genomic_DNA"/>
</dbReference>
<organism evidence="5 7">
    <name type="scientific">Streptomyces zaomyceticus</name>
    <dbReference type="NCBI Taxonomy" id="68286"/>
    <lineage>
        <taxon>Bacteria</taxon>
        <taxon>Bacillati</taxon>
        <taxon>Actinomycetota</taxon>
        <taxon>Actinomycetes</taxon>
        <taxon>Kitasatosporales</taxon>
        <taxon>Streptomycetaceae</taxon>
        <taxon>Streptomyces</taxon>
    </lineage>
</organism>
<dbReference type="EMBL" id="CP108188">
    <property type="protein sequence ID" value="WTR75100.1"/>
    <property type="molecule type" value="Genomic_DNA"/>
</dbReference>
<dbReference type="Gene3D" id="1.10.10.10">
    <property type="entry name" value="Winged helix-like DNA-binding domain superfamily/Winged helix DNA-binding domain"/>
    <property type="match status" value="1"/>
</dbReference>
<dbReference type="PANTHER" id="PTHR33204">
    <property type="entry name" value="TRANSCRIPTIONAL REGULATOR, MARR FAMILY"/>
    <property type="match status" value="1"/>
</dbReference>
<proteinExistence type="predicted"/>
<sequence length="143" mass="16733">MEERTLKSPGHCTGTDHDYDVLQWDTRQGCEVRHILDRVADKWSLLTIAHLERHTLRFSELHRNIQGISHRMLTVTLRQLERDGLITRTIHPVIPPRVDYTLTPLGTTLHTTIQTLVNWTEHHQHEITAARTAYDNRQHNQPT</sequence>
<evidence type="ECO:0000259" key="4">
    <source>
        <dbReference type="PROSITE" id="PS51118"/>
    </source>
</evidence>
<evidence type="ECO:0000256" key="2">
    <source>
        <dbReference type="ARBA" id="ARBA00023125"/>
    </source>
</evidence>
<evidence type="ECO:0000256" key="1">
    <source>
        <dbReference type="ARBA" id="ARBA00023015"/>
    </source>
</evidence>
<dbReference type="RefSeq" id="WP_189834921.1">
    <property type="nucleotide sequence ID" value="NZ_BNBZ01000031.1"/>
</dbReference>
<protein>
    <submittedName>
        <fullName evidence="5">Helix-turn-helix transcriptional regulator</fullName>
    </submittedName>
</protein>
<reference evidence="5 7" key="1">
    <citation type="submission" date="2022-10" db="EMBL/GenBank/DDBJ databases">
        <title>The complete genomes of actinobacterial strains from the NBC collection.</title>
        <authorList>
            <person name="Joergensen T.S."/>
            <person name="Alvarez Arevalo M."/>
            <person name="Sterndorff E.B."/>
            <person name="Faurdal D."/>
            <person name="Vuksanovic O."/>
            <person name="Mourched A.-S."/>
            <person name="Charusanti P."/>
            <person name="Shaw S."/>
            <person name="Blin K."/>
            <person name="Weber T."/>
        </authorList>
    </citation>
    <scope>NUCLEOTIDE SEQUENCE [LARGE SCALE GENOMIC DNA]</scope>
    <source>
        <strain evidence="5 7">NBC_00123</strain>
    </source>
</reference>
<gene>
    <name evidence="5" type="ORF">OG814_00830</name>
    <name evidence="6" type="ORF">OG814_40500</name>
</gene>
<evidence type="ECO:0000256" key="3">
    <source>
        <dbReference type="ARBA" id="ARBA00023163"/>
    </source>
</evidence>
<dbReference type="InterPro" id="IPR002577">
    <property type="entry name" value="HTH_HxlR"/>
</dbReference>
<dbReference type="InterPro" id="IPR036388">
    <property type="entry name" value="WH-like_DNA-bd_sf"/>
</dbReference>
<keyword evidence="7" id="KW-1185">Reference proteome</keyword>
<dbReference type="SUPFAM" id="SSF46785">
    <property type="entry name" value="Winged helix' DNA-binding domain"/>
    <property type="match status" value="1"/>
</dbReference>
<dbReference type="Pfam" id="PF01638">
    <property type="entry name" value="HxlR"/>
    <property type="match status" value="1"/>
</dbReference>
<feature type="domain" description="HTH hxlR-type" evidence="4">
    <location>
        <begin position="30"/>
        <end position="128"/>
    </location>
</feature>
<keyword evidence="3" id="KW-0804">Transcription</keyword>
<keyword evidence="2" id="KW-0238">DNA-binding</keyword>